<dbReference type="EMBL" id="PGFJ01000001">
    <property type="protein sequence ID" value="PJJ84872.1"/>
    <property type="molecule type" value="Genomic_DNA"/>
</dbReference>
<dbReference type="InterPro" id="IPR013830">
    <property type="entry name" value="SGNH_hydro"/>
</dbReference>
<dbReference type="SUPFAM" id="SSF52266">
    <property type="entry name" value="SGNH hydrolase"/>
    <property type="match status" value="1"/>
</dbReference>
<dbReference type="InterPro" id="IPR051532">
    <property type="entry name" value="Ester_Hydrolysis_Enzymes"/>
</dbReference>
<dbReference type="AlphaFoldDB" id="A0A2H9VVR5"/>
<dbReference type="Pfam" id="PF13472">
    <property type="entry name" value="Lipase_GDSL_2"/>
    <property type="match status" value="1"/>
</dbReference>
<feature type="signal peptide" evidence="1">
    <location>
        <begin position="1"/>
        <end position="20"/>
    </location>
</feature>
<protein>
    <submittedName>
        <fullName evidence="3">Lysophospholipase L1-like esterase</fullName>
    </submittedName>
</protein>
<dbReference type="GO" id="GO:0004622">
    <property type="term" value="F:phosphatidylcholine lysophospholipase activity"/>
    <property type="evidence" value="ECO:0007669"/>
    <property type="project" value="TreeGrafter"/>
</dbReference>
<feature type="domain" description="SGNH hydrolase-type esterase" evidence="2">
    <location>
        <begin position="57"/>
        <end position="207"/>
    </location>
</feature>
<name>A0A2H9VVR5_9SPHI</name>
<dbReference type="InterPro" id="IPR036514">
    <property type="entry name" value="SGNH_hydro_sf"/>
</dbReference>
<sequence length="219" mass="25216">MKKIIILCSLICLSVDALLAQTKHAFWDDVQTIKAYDKIYAPAEHPIVFMGSSSIRRWTGLQQAFGKYNVLNRGVGGEVIDDAIYYLDDMVFAYKPRQVVIYVGENDIPIAKNTADSIVNKTVKLYTLIREKLPDVPIVYISLKPSPSREKYLDKTIEANQKIQAFLNKEKNVVFVDVYNLMLKDGKLRPELFIEDRLHMKPEGYAIWEKALKRYLLKP</sequence>
<dbReference type="OrthoDB" id="9790057at2"/>
<dbReference type="RefSeq" id="WP_100341044.1">
    <property type="nucleotide sequence ID" value="NZ_PGFJ01000001.1"/>
</dbReference>
<dbReference type="PANTHER" id="PTHR30383">
    <property type="entry name" value="THIOESTERASE 1/PROTEASE 1/LYSOPHOSPHOLIPASE L1"/>
    <property type="match status" value="1"/>
</dbReference>
<organism evidence="3 4">
    <name type="scientific">Mucilaginibacter auburnensis</name>
    <dbReference type="NCBI Taxonomy" id="1457233"/>
    <lineage>
        <taxon>Bacteria</taxon>
        <taxon>Pseudomonadati</taxon>
        <taxon>Bacteroidota</taxon>
        <taxon>Sphingobacteriia</taxon>
        <taxon>Sphingobacteriales</taxon>
        <taxon>Sphingobacteriaceae</taxon>
        <taxon>Mucilaginibacter</taxon>
    </lineage>
</organism>
<evidence type="ECO:0000259" key="2">
    <source>
        <dbReference type="Pfam" id="PF13472"/>
    </source>
</evidence>
<evidence type="ECO:0000313" key="4">
    <source>
        <dbReference type="Proteomes" id="UP000242687"/>
    </source>
</evidence>
<gene>
    <name evidence="3" type="ORF">CLV57_1894</name>
</gene>
<proteinExistence type="predicted"/>
<dbReference type="Gene3D" id="3.40.50.1110">
    <property type="entry name" value="SGNH hydrolase"/>
    <property type="match status" value="1"/>
</dbReference>
<reference evidence="3 4" key="1">
    <citation type="submission" date="2017-11" db="EMBL/GenBank/DDBJ databases">
        <title>Genomic Encyclopedia of Archaeal and Bacterial Type Strains, Phase II (KMG-II): From Individual Species to Whole Genera.</title>
        <authorList>
            <person name="Goeker M."/>
        </authorList>
    </citation>
    <scope>NUCLEOTIDE SEQUENCE [LARGE SCALE GENOMIC DNA]</scope>
    <source>
        <strain evidence="3 4">DSM 28175</strain>
    </source>
</reference>
<keyword evidence="1" id="KW-0732">Signal</keyword>
<feature type="chain" id="PRO_5014127732" evidence="1">
    <location>
        <begin position="21"/>
        <end position="219"/>
    </location>
</feature>
<comment type="caution">
    <text evidence="3">The sequence shown here is derived from an EMBL/GenBank/DDBJ whole genome shotgun (WGS) entry which is preliminary data.</text>
</comment>
<accession>A0A2H9VVR5</accession>
<evidence type="ECO:0000256" key="1">
    <source>
        <dbReference type="SAM" id="SignalP"/>
    </source>
</evidence>
<evidence type="ECO:0000313" key="3">
    <source>
        <dbReference type="EMBL" id="PJJ84872.1"/>
    </source>
</evidence>
<keyword evidence="4" id="KW-1185">Reference proteome</keyword>
<dbReference type="Proteomes" id="UP000242687">
    <property type="component" value="Unassembled WGS sequence"/>
</dbReference>
<dbReference type="PANTHER" id="PTHR30383:SF5">
    <property type="entry name" value="SGNH HYDROLASE-TYPE ESTERASE DOMAIN-CONTAINING PROTEIN"/>
    <property type="match status" value="1"/>
</dbReference>